<evidence type="ECO:0000313" key="1">
    <source>
        <dbReference type="EMBL" id="KAG7118015.1"/>
    </source>
</evidence>
<name>A0A8I2ZAC9_VERLO</name>
<reference evidence="1" key="1">
    <citation type="journal article" date="2021" name="Mol. Plant Pathol.">
        <title>A 20-kb lineage-specific genomic region tames virulence in pathogenic amphidiploid Verticillium longisporum.</title>
        <authorList>
            <person name="Harting R."/>
            <person name="Starke J."/>
            <person name="Kusch H."/>
            <person name="Poggeler S."/>
            <person name="Maurus I."/>
            <person name="Schluter R."/>
            <person name="Landesfeind M."/>
            <person name="Bulla I."/>
            <person name="Nowrousian M."/>
            <person name="de Jonge R."/>
            <person name="Stahlhut G."/>
            <person name="Hoff K.J."/>
            <person name="Asshauer K.P."/>
            <person name="Thurmer A."/>
            <person name="Stanke M."/>
            <person name="Daniel R."/>
            <person name="Morgenstern B."/>
            <person name="Thomma B.P.H.J."/>
            <person name="Kronstad J.W."/>
            <person name="Braus-Stromeyer S.A."/>
            <person name="Braus G.H."/>
        </authorList>
    </citation>
    <scope>NUCLEOTIDE SEQUENCE</scope>
    <source>
        <strain evidence="1">Vl32</strain>
    </source>
</reference>
<dbReference type="EMBL" id="JAEMWZ010000433">
    <property type="protein sequence ID" value="KAG7118015.1"/>
    <property type="molecule type" value="Genomic_DNA"/>
</dbReference>
<protein>
    <submittedName>
        <fullName evidence="1">Uncharacterized protein</fullName>
    </submittedName>
</protein>
<organism evidence="1 2">
    <name type="scientific">Verticillium longisporum</name>
    <name type="common">Verticillium dahliae var. longisporum</name>
    <dbReference type="NCBI Taxonomy" id="100787"/>
    <lineage>
        <taxon>Eukaryota</taxon>
        <taxon>Fungi</taxon>
        <taxon>Dikarya</taxon>
        <taxon>Ascomycota</taxon>
        <taxon>Pezizomycotina</taxon>
        <taxon>Sordariomycetes</taxon>
        <taxon>Hypocreomycetidae</taxon>
        <taxon>Glomerellales</taxon>
        <taxon>Plectosphaerellaceae</taxon>
        <taxon>Verticillium</taxon>
    </lineage>
</organism>
<gene>
    <name evidence="1" type="ORF">HYQ45_015636</name>
</gene>
<accession>A0A8I2ZAC9</accession>
<proteinExistence type="predicted"/>
<sequence length="76" mass="8637">MWWVVVTTPLHSCRDGSIEVHPSEYYHIASWGADRPHSISAEMSPKLEYSIVLEADCPCNAHCQITLSTPHDRCNR</sequence>
<dbReference type="Proteomes" id="UP000689129">
    <property type="component" value="Unassembled WGS sequence"/>
</dbReference>
<dbReference type="AlphaFoldDB" id="A0A8I2ZAC9"/>
<evidence type="ECO:0000313" key="2">
    <source>
        <dbReference type="Proteomes" id="UP000689129"/>
    </source>
</evidence>
<dbReference type="OrthoDB" id="10421581at2759"/>
<comment type="caution">
    <text evidence="1">The sequence shown here is derived from an EMBL/GenBank/DDBJ whole genome shotgun (WGS) entry which is preliminary data.</text>
</comment>